<proteinExistence type="predicted"/>
<organism evidence="2 3">
    <name type="scientific">Banduia mediterranea</name>
    <dbReference type="NCBI Taxonomy" id="3075609"/>
    <lineage>
        <taxon>Bacteria</taxon>
        <taxon>Pseudomonadati</taxon>
        <taxon>Pseudomonadota</taxon>
        <taxon>Gammaproteobacteria</taxon>
        <taxon>Nevskiales</taxon>
        <taxon>Algiphilaceae</taxon>
        <taxon>Banduia</taxon>
    </lineage>
</organism>
<sequence>MLNRSISRWRAAFSMLCAWSCIQIGPAWALDFEGQAATDLARFQDLLEVAKLRDAHEIELPVAGGNLEVTVRAGKVSDQDCHYYETLRKHSARQPATLRIWRSAHALPCARLADDLRANLTTFDIEPSGLVRTAISPVSADGRAGSAHVALTAGARIRSEPSLQSLKVRPTRSEAEVGPLTAGDWHPVLEHGRVIGYVHRAVVERLGSG</sequence>
<dbReference type="RefSeq" id="WP_311364956.1">
    <property type="nucleotide sequence ID" value="NZ_JAVRIC010000011.1"/>
</dbReference>
<evidence type="ECO:0000256" key="1">
    <source>
        <dbReference type="SAM" id="SignalP"/>
    </source>
</evidence>
<name>A0ABU2WJ37_9GAMM</name>
<evidence type="ECO:0000313" key="3">
    <source>
        <dbReference type="Proteomes" id="UP001254608"/>
    </source>
</evidence>
<reference evidence="2 3" key="1">
    <citation type="submission" date="2023-09" db="EMBL/GenBank/DDBJ databases">
        <authorList>
            <person name="Rey-Velasco X."/>
        </authorList>
    </citation>
    <scope>NUCLEOTIDE SEQUENCE [LARGE SCALE GENOMIC DNA]</scope>
    <source>
        <strain evidence="2 3">W345</strain>
    </source>
</reference>
<dbReference type="EMBL" id="JAVRIC010000011">
    <property type="protein sequence ID" value="MDT0497563.1"/>
    <property type="molecule type" value="Genomic_DNA"/>
</dbReference>
<evidence type="ECO:0000313" key="2">
    <source>
        <dbReference type="EMBL" id="MDT0497563.1"/>
    </source>
</evidence>
<keyword evidence="1" id="KW-0732">Signal</keyword>
<feature type="chain" id="PRO_5045096152" description="SH3 domain-containing protein" evidence="1">
    <location>
        <begin position="30"/>
        <end position="209"/>
    </location>
</feature>
<comment type="caution">
    <text evidence="2">The sequence shown here is derived from an EMBL/GenBank/DDBJ whole genome shotgun (WGS) entry which is preliminary data.</text>
</comment>
<evidence type="ECO:0008006" key="4">
    <source>
        <dbReference type="Google" id="ProtNLM"/>
    </source>
</evidence>
<gene>
    <name evidence="2" type="ORF">RM530_09330</name>
</gene>
<protein>
    <recommendedName>
        <fullName evidence="4">SH3 domain-containing protein</fullName>
    </recommendedName>
</protein>
<accession>A0ABU2WJ37</accession>
<feature type="signal peptide" evidence="1">
    <location>
        <begin position="1"/>
        <end position="29"/>
    </location>
</feature>
<dbReference type="Proteomes" id="UP001254608">
    <property type="component" value="Unassembled WGS sequence"/>
</dbReference>
<keyword evidence="3" id="KW-1185">Reference proteome</keyword>